<name>A0A2A2JQP0_9BILA</name>
<evidence type="ECO:0000256" key="4">
    <source>
        <dbReference type="ARBA" id="ARBA00022490"/>
    </source>
</evidence>
<dbReference type="GO" id="GO:0006614">
    <property type="term" value="P:SRP-dependent cotranslational protein targeting to membrane"/>
    <property type="evidence" value="ECO:0007669"/>
    <property type="project" value="InterPro"/>
</dbReference>
<comment type="subcellular location">
    <subcellularLocation>
        <location evidence="1 9">Cytoplasm</location>
    </subcellularLocation>
</comment>
<proteinExistence type="inferred from homology"/>
<evidence type="ECO:0000259" key="10">
    <source>
        <dbReference type="Pfam" id="PF05486"/>
    </source>
</evidence>
<dbReference type="PANTHER" id="PTHR12834">
    <property type="entry name" value="SIGNAL RECOGNITION PARTICLE 9 KDA PROTEIN"/>
    <property type="match status" value="1"/>
</dbReference>
<organism evidence="11 12">
    <name type="scientific">Diploscapter pachys</name>
    <dbReference type="NCBI Taxonomy" id="2018661"/>
    <lineage>
        <taxon>Eukaryota</taxon>
        <taxon>Metazoa</taxon>
        <taxon>Ecdysozoa</taxon>
        <taxon>Nematoda</taxon>
        <taxon>Chromadorea</taxon>
        <taxon>Rhabditida</taxon>
        <taxon>Rhabditina</taxon>
        <taxon>Rhabditomorpha</taxon>
        <taxon>Rhabditoidea</taxon>
        <taxon>Rhabditidae</taxon>
        <taxon>Diploscapter</taxon>
    </lineage>
</organism>
<dbReference type="Gene3D" id="3.30.720.10">
    <property type="entry name" value="Signal recognition particle alu RNA binding heterodimer, srp9/1"/>
    <property type="match status" value="1"/>
</dbReference>
<keyword evidence="4 9" id="KW-0963">Cytoplasm</keyword>
<keyword evidence="6 9" id="KW-0733">Signal recognition particle</keyword>
<reference evidence="11 12" key="1">
    <citation type="journal article" date="2017" name="Curr. Biol.">
        <title>Genome architecture and evolution of a unichromosomal asexual nematode.</title>
        <authorList>
            <person name="Fradin H."/>
            <person name="Zegar C."/>
            <person name="Gutwein M."/>
            <person name="Lucas J."/>
            <person name="Kovtun M."/>
            <person name="Corcoran D."/>
            <person name="Baugh L.R."/>
            <person name="Kiontke K."/>
            <person name="Gunsalus K."/>
            <person name="Fitch D.H."/>
            <person name="Piano F."/>
        </authorList>
    </citation>
    <scope>NUCLEOTIDE SEQUENCE [LARGE SCALE GENOMIC DNA]</scope>
    <source>
        <strain evidence="11">PF1309</strain>
    </source>
</reference>
<dbReference type="SUPFAM" id="SSF54762">
    <property type="entry name" value="Signal recognition particle alu RNA binding heterodimer, SRP9/14"/>
    <property type="match status" value="1"/>
</dbReference>
<dbReference type="Proteomes" id="UP000218231">
    <property type="component" value="Unassembled WGS sequence"/>
</dbReference>
<evidence type="ECO:0000256" key="7">
    <source>
        <dbReference type="ARBA" id="ARBA00023274"/>
    </source>
</evidence>
<evidence type="ECO:0000256" key="3">
    <source>
        <dbReference type="ARBA" id="ARBA00020414"/>
    </source>
</evidence>
<evidence type="ECO:0000256" key="2">
    <source>
        <dbReference type="ARBA" id="ARBA00009193"/>
    </source>
</evidence>
<evidence type="ECO:0000256" key="9">
    <source>
        <dbReference type="PIRNR" id="PIRNR017029"/>
    </source>
</evidence>
<keyword evidence="7 9" id="KW-0687">Ribonucleoprotein</keyword>
<feature type="domain" description="SRP9" evidence="10">
    <location>
        <begin position="5"/>
        <end position="71"/>
    </location>
</feature>
<dbReference type="GO" id="GO:0005829">
    <property type="term" value="C:cytosol"/>
    <property type="evidence" value="ECO:0007669"/>
    <property type="project" value="UniProtKB-ARBA"/>
</dbReference>
<keyword evidence="12" id="KW-1185">Reference proteome</keyword>
<dbReference type="AlphaFoldDB" id="A0A2A2JQP0"/>
<comment type="function">
    <text evidence="8 9">Component of the signal recognition particle (SRP) complex, a ribonucleoprotein complex that mediates the cotranslational targeting of secretory and membrane proteins to the endoplasmic reticulum (ER). SRP9 together with SRP14 and the Alu portion of the SRP RNA, constitutes the elongation arrest domain of SRP. The complex of SRP9 and SRP14 is required for SRP RNA binding.</text>
</comment>
<dbReference type="Pfam" id="PF05486">
    <property type="entry name" value="SRP9-21"/>
    <property type="match status" value="1"/>
</dbReference>
<dbReference type="InterPro" id="IPR009018">
    <property type="entry name" value="Signal_recog_particle_SRP9/14"/>
</dbReference>
<dbReference type="STRING" id="2018661.A0A2A2JQP0"/>
<dbReference type="GO" id="GO:0045900">
    <property type="term" value="P:negative regulation of translational elongation"/>
    <property type="evidence" value="ECO:0007669"/>
    <property type="project" value="InterPro"/>
</dbReference>
<dbReference type="InterPro" id="IPR039432">
    <property type="entry name" value="SRP9_dom"/>
</dbReference>
<dbReference type="PANTHER" id="PTHR12834:SF12">
    <property type="entry name" value="SIGNAL RECOGNITION PARTICLE 9 KDA PROTEIN"/>
    <property type="match status" value="1"/>
</dbReference>
<dbReference type="OrthoDB" id="360923at2759"/>
<evidence type="ECO:0000313" key="11">
    <source>
        <dbReference type="EMBL" id="PAV64028.1"/>
    </source>
</evidence>
<comment type="similarity">
    <text evidence="2 9">Belongs to the SRP9 family.</text>
</comment>
<dbReference type="PIRSF" id="PIRSF017029">
    <property type="entry name" value="Signal_recog_particle_SRP9"/>
    <property type="match status" value="1"/>
</dbReference>
<dbReference type="InterPro" id="IPR008832">
    <property type="entry name" value="SRP9"/>
</dbReference>
<accession>A0A2A2JQP0</accession>
<protein>
    <recommendedName>
        <fullName evidence="3 9">Signal recognition particle 9 kDa protein</fullName>
        <shortName evidence="9">SRP9</shortName>
    </recommendedName>
</protein>
<evidence type="ECO:0000256" key="8">
    <source>
        <dbReference type="ARBA" id="ARBA00045462"/>
    </source>
</evidence>
<comment type="caution">
    <text evidence="11">The sequence shown here is derived from an EMBL/GenBank/DDBJ whole genome shotgun (WGS) entry which is preliminary data.</text>
</comment>
<evidence type="ECO:0000256" key="6">
    <source>
        <dbReference type="ARBA" id="ARBA00023135"/>
    </source>
</evidence>
<gene>
    <name evidence="11" type="ORF">WR25_04939</name>
</gene>
<evidence type="ECO:0000313" key="12">
    <source>
        <dbReference type="Proteomes" id="UP000218231"/>
    </source>
</evidence>
<evidence type="ECO:0000256" key="1">
    <source>
        <dbReference type="ARBA" id="ARBA00004496"/>
    </source>
</evidence>
<keyword evidence="5 9" id="KW-0694">RNA-binding</keyword>
<dbReference type="GO" id="GO:0005786">
    <property type="term" value="C:signal recognition particle, endoplasmic reticulum targeting"/>
    <property type="evidence" value="ECO:0007669"/>
    <property type="project" value="UniProtKB-KW"/>
</dbReference>
<dbReference type="InterPro" id="IPR039914">
    <property type="entry name" value="SRP9-like"/>
</dbReference>
<evidence type="ECO:0000256" key="5">
    <source>
        <dbReference type="ARBA" id="ARBA00022884"/>
    </source>
</evidence>
<dbReference type="GO" id="GO:0008312">
    <property type="term" value="F:7S RNA binding"/>
    <property type="evidence" value="ECO:0007669"/>
    <property type="project" value="InterPro"/>
</dbReference>
<dbReference type="EMBL" id="LIAE01010286">
    <property type="protein sequence ID" value="PAV64028.1"/>
    <property type="molecule type" value="Genomic_DNA"/>
</dbReference>
<dbReference type="FunFam" id="3.30.720.10:FF:000001">
    <property type="entry name" value="Signal recognition particle 9 kDa protein"/>
    <property type="match status" value="1"/>
</dbReference>
<sequence>MVYITNWDEFVKRIEELQKQSPDKCRLVTKYSYRDKKLVIKYTDDVVCLQYATDQQQDVKKLEKLTGTLMRATLSQE</sequence>